<gene>
    <name evidence="5" type="ORF">MtrDRAFT_AC148343g24v2</name>
</gene>
<dbReference type="PANTHER" id="PTHR31344:SF0">
    <property type="entry name" value="NUCLEAR PORE COMPLEX PROTEIN NUP205"/>
    <property type="match status" value="1"/>
</dbReference>
<dbReference type="PANTHER" id="PTHR31344">
    <property type="entry name" value="NUCLEAR PORE COMPLEX PROTEIN NUP205"/>
    <property type="match status" value="1"/>
</dbReference>
<dbReference type="ExpressionAtlas" id="Q2HVT7">
    <property type="expression patterns" value="differential"/>
</dbReference>
<organism evidence="5">
    <name type="scientific">Medicago truncatula</name>
    <name type="common">Barrel medic</name>
    <name type="synonym">Medicago tribuloides</name>
    <dbReference type="NCBI Taxonomy" id="3880"/>
    <lineage>
        <taxon>Eukaryota</taxon>
        <taxon>Viridiplantae</taxon>
        <taxon>Streptophyta</taxon>
        <taxon>Embryophyta</taxon>
        <taxon>Tracheophyta</taxon>
        <taxon>Spermatophyta</taxon>
        <taxon>Magnoliopsida</taxon>
        <taxon>eudicotyledons</taxon>
        <taxon>Gunneridae</taxon>
        <taxon>Pentapetalae</taxon>
        <taxon>rosids</taxon>
        <taxon>fabids</taxon>
        <taxon>Fabales</taxon>
        <taxon>Fabaceae</taxon>
        <taxon>Papilionoideae</taxon>
        <taxon>50 kb inversion clade</taxon>
        <taxon>NPAAA clade</taxon>
        <taxon>Hologalegina</taxon>
        <taxon>IRL clade</taxon>
        <taxon>Trifolieae</taxon>
        <taxon>Medicago</taxon>
    </lineage>
</organism>
<protein>
    <submittedName>
        <fullName evidence="5">Uncharacterized protein</fullName>
    </submittedName>
</protein>
<name>Q2HVT7_MEDTR</name>
<dbReference type="InterPro" id="IPR021827">
    <property type="entry name" value="Nup186/Nup192/Nup205"/>
</dbReference>
<comment type="subcellular location">
    <subcellularLocation>
        <location evidence="1">Nucleus</location>
    </subcellularLocation>
</comment>
<comment type="similarity">
    <text evidence="2">Belongs to the NUP186/NUP192/NUP205 family.</text>
</comment>
<evidence type="ECO:0000256" key="1">
    <source>
        <dbReference type="ARBA" id="ARBA00004123"/>
    </source>
</evidence>
<evidence type="ECO:0000256" key="2">
    <source>
        <dbReference type="ARBA" id="ARBA00005892"/>
    </source>
</evidence>
<reference evidence="5" key="2">
    <citation type="submission" date="2007-03" db="EMBL/GenBank/DDBJ databases">
        <authorList>
            <consortium name="The International Medicago Genome Annotation Group"/>
        </authorList>
    </citation>
    <scope>NUCLEOTIDE SEQUENCE</scope>
</reference>
<proteinExistence type="inferred from homology"/>
<keyword evidence="3" id="KW-0813">Transport</keyword>
<dbReference type="AlphaFoldDB" id="Q2HVT7"/>
<evidence type="ECO:0000256" key="4">
    <source>
        <dbReference type="ARBA" id="ARBA00023242"/>
    </source>
</evidence>
<dbReference type="EMBL" id="AC148343">
    <property type="protein sequence ID" value="ABD32200.2"/>
    <property type="molecule type" value="Genomic_DNA"/>
</dbReference>
<dbReference type="GO" id="GO:0005643">
    <property type="term" value="C:nuclear pore"/>
    <property type="evidence" value="ECO:0007669"/>
    <property type="project" value="InterPro"/>
</dbReference>
<evidence type="ECO:0000313" key="5">
    <source>
        <dbReference type="EMBL" id="ABD32200.2"/>
    </source>
</evidence>
<keyword evidence="4" id="KW-0539">Nucleus</keyword>
<accession>Q2HVT7</accession>
<sequence length="425" mass="47963">MPREKRNRDTTDGGLSLDSLQRACTFEAELAVLLRISHKYGKSGAQVLFTMGILEHLSSGRATNSQGGLRWAEKRLRRDMAVDVDRQQMIITPVLRLVYSLTSLVDTSDYMEVKNKIVREVIDFVKGHQSLFAQVLRLEIAEADELRMEQINLVVGILSKVWPYEESDEYGFVQGLFGLMNVLFSRDSNSKVLGFPRSRVSPENQRSSELQIFKLCFSLSSYLYFLVTKKSLRLQSSDASSSYPTSVEFQQPSLSLLNSLLSSATTALERAAEEKSLLLNKIRDINELARQEVDEIISMCVRQESASSSDNIQRRRYIAMVEMCRVVSCTDQLIVLLLPLSEHVLNIILVHLQDCSDAFESTMTTKTITYGAKCDPQQDLALLCGQLVPTLERLELLSEEKLGHTLKVFCRLATSAKEIAIQKMI</sequence>
<evidence type="ECO:0000256" key="3">
    <source>
        <dbReference type="ARBA" id="ARBA00022448"/>
    </source>
</evidence>
<reference evidence="5" key="1">
    <citation type="submission" date="2004-04" db="EMBL/GenBank/DDBJ databases">
        <authorList>
            <person name="Town C.D."/>
        </authorList>
    </citation>
    <scope>NUCLEOTIDE SEQUENCE</scope>
</reference>